<organism evidence="8 9">
    <name type="scientific">Chelativorans intermedius</name>
    <dbReference type="NCBI Taxonomy" id="515947"/>
    <lineage>
        <taxon>Bacteria</taxon>
        <taxon>Pseudomonadati</taxon>
        <taxon>Pseudomonadota</taxon>
        <taxon>Alphaproteobacteria</taxon>
        <taxon>Hyphomicrobiales</taxon>
        <taxon>Phyllobacteriaceae</taxon>
        <taxon>Chelativorans</taxon>
    </lineage>
</organism>
<comment type="similarity">
    <text evidence="6">Belongs to the peptidase M48 family.</text>
</comment>
<proteinExistence type="inferred from homology"/>
<keyword evidence="4 6" id="KW-0862">Zinc</keyword>
<feature type="domain" description="Peptidase M48" evidence="7">
    <location>
        <begin position="19"/>
        <end position="217"/>
    </location>
</feature>
<dbReference type="InterPro" id="IPR001915">
    <property type="entry name" value="Peptidase_M48"/>
</dbReference>
<dbReference type="PANTHER" id="PTHR22726">
    <property type="entry name" value="METALLOENDOPEPTIDASE OMA1"/>
    <property type="match status" value="1"/>
</dbReference>
<dbReference type="RefSeq" id="WP_261521625.1">
    <property type="nucleotide sequence ID" value="NZ_JAODNW010000019.1"/>
</dbReference>
<dbReference type="InterPro" id="IPR051156">
    <property type="entry name" value="Mito/Outer_Membr_Metalloprot"/>
</dbReference>
<dbReference type="PANTHER" id="PTHR22726:SF1">
    <property type="entry name" value="METALLOENDOPEPTIDASE OMA1, MITOCHONDRIAL"/>
    <property type="match status" value="1"/>
</dbReference>
<evidence type="ECO:0000313" key="9">
    <source>
        <dbReference type="Proteomes" id="UP001589755"/>
    </source>
</evidence>
<dbReference type="SUPFAM" id="SSF48452">
    <property type="entry name" value="TPR-like"/>
    <property type="match status" value="1"/>
</dbReference>
<accession>A0ABV6D705</accession>
<dbReference type="InterPro" id="IPR011990">
    <property type="entry name" value="TPR-like_helical_dom_sf"/>
</dbReference>
<protein>
    <submittedName>
        <fullName evidence="8">M48 family metalloprotease</fullName>
        <ecNumber evidence="8">3.4.24.-</ecNumber>
    </submittedName>
</protein>
<keyword evidence="2" id="KW-0479">Metal-binding</keyword>
<evidence type="ECO:0000259" key="7">
    <source>
        <dbReference type="Pfam" id="PF01435"/>
    </source>
</evidence>
<evidence type="ECO:0000256" key="1">
    <source>
        <dbReference type="ARBA" id="ARBA00022670"/>
    </source>
</evidence>
<dbReference type="Pfam" id="PF01435">
    <property type="entry name" value="Peptidase_M48"/>
    <property type="match status" value="1"/>
</dbReference>
<keyword evidence="1 6" id="KW-0645">Protease</keyword>
<dbReference type="CDD" id="cd07324">
    <property type="entry name" value="M48C_Oma1-like"/>
    <property type="match status" value="1"/>
</dbReference>
<gene>
    <name evidence="8" type="ORF">ACFFJ2_08310</name>
</gene>
<evidence type="ECO:0000256" key="6">
    <source>
        <dbReference type="RuleBase" id="RU003983"/>
    </source>
</evidence>
<dbReference type="Gene3D" id="1.25.40.10">
    <property type="entry name" value="Tetratricopeptide repeat domain"/>
    <property type="match status" value="1"/>
</dbReference>
<dbReference type="EC" id="3.4.24.-" evidence="8"/>
<keyword evidence="3 6" id="KW-0378">Hydrolase</keyword>
<evidence type="ECO:0000256" key="3">
    <source>
        <dbReference type="ARBA" id="ARBA00022801"/>
    </source>
</evidence>
<dbReference type="GO" id="GO:0008237">
    <property type="term" value="F:metallopeptidase activity"/>
    <property type="evidence" value="ECO:0007669"/>
    <property type="project" value="UniProtKB-KW"/>
</dbReference>
<evidence type="ECO:0000256" key="4">
    <source>
        <dbReference type="ARBA" id="ARBA00022833"/>
    </source>
</evidence>
<evidence type="ECO:0000313" key="8">
    <source>
        <dbReference type="EMBL" id="MFC0208398.1"/>
    </source>
</evidence>
<name>A0ABV6D705_9HYPH</name>
<reference evidence="8 9" key="1">
    <citation type="submission" date="2024-09" db="EMBL/GenBank/DDBJ databases">
        <authorList>
            <person name="Sun Q."/>
            <person name="Mori K."/>
        </authorList>
    </citation>
    <scope>NUCLEOTIDE SEQUENCE [LARGE SCALE GENOMIC DNA]</scope>
    <source>
        <strain evidence="8 9">CCM 8543</strain>
    </source>
</reference>
<evidence type="ECO:0000256" key="5">
    <source>
        <dbReference type="ARBA" id="ARBA00023049"/>
    </source>
</evidence>
<dbReference type="Proteomes" id="UP001589755">
    <property type="component" value="Unassembled WGS sequence"/>
</dbReference>
<dbReference type="EMBL" id="JBHLXD010000011">
    <property type="protein sequence ID" value="MFC0208398.1"/>
    <property type="molecule type" value="Genomic_DNA"/>
</dbReference>
<keyword evidence="9" id="KW-1185">Reference proteome</keyword>
<evidence type="ECO:0000256" key="2">
    <source>
        <dbReference type="ARBA" id="ARBA00022723"/>
    </source>
</evidence>
<keyword evidence="5 6" id="KW-0482">Metalloprotease</keyword>
<sequence length="439" mass="46793">MAAGPTVAQAQRGIPIVRDAEIEALVADYAKPILQAAGLSRSGIEIVLVNNHSFNAFVAGRRIFIHTGALLAAETPNEIIGVIAHEAGHIAGGHQHRLREQIARAKTMAVVAALAGIGAGIAGAASDSGALAGAGAGLATGGAEFARRSLLGYQRTEEITADRSAIDYLEATGQSGRGMLKTFERMAGDMALAGVNVDPYQLSHPMPRDRIANLQSLVEKSRYRDRRDPPALQLRHDLMRAKLAAYTAGANAAPRLFRNDPQGLAMLYAGAISSFLHGSLRDALDKTDRLIAAQPRNPYFHELQGEILIKANRPREAANAYARALNLASSSSGLLQVGYGQALLATGEPDLVRKAAEQLKAGLSREPEYVNGYRFLAQAYGQLGNVGAAELATAEGYFHAGNHREAKIFAARAQMKLKRGSPEWLRAQDIIDYRAPGAK</sequence>
<comment type="caution">
    <text evidence="8">The sequence shown here is derived from an EMBL/GenBank/DDBJ whole genome shotgun (WGS) entry which is preliminary data.</text>
</comment>
<dbReference type="Gene3D" id="3.30.2010.10">
    <property type="entry name" value="Metalloproteases ('zincins'), catalytic domain"/>
    <property type="match status" value="1"/>
</dbReference>
<comment type="cofactor">
    <cofactor evidence="6">
        <name>Zn(2+)</name>
        <dbReference type="ChEBI" id="CHEBI:29105"/>
    </cofactor>
    <text evidence="6">Binds 1 zinc ion per subunit.</text>
</comment>